<name>A0N8P0_DROFU</name>
<keyword evidence="1" id="KW-0472">Membrane</keyword>
<keyword evidence="1" id="KW-1133">Transmembrane helix</keyword>
<accession>A0N8P0</accession>
<dbReference type="AlphaFoldDB" id="A0N8P0"/>
<organism evidence="2">
    <name type="scientific">Drosophila funebris</name>
    <name type="common">Fruit fly</name>
    <dbReference type="NCBI Taxonomy" id="7221"/>
    <lineage>
        <taxon>Eukaryota</taxon>
        <taxon>Metazoa</taxon>
        <taxon>Ecdysozoa</taxon>
        <taxon>Arthropoda</taxon>
        <taxon>Hexapoda</taxon>
        <taxon>Insecta</taxon>
        <taxon>Pterygota</taxon>
        <taxon>Neoptera</taxon>
        <taxon>Endopterygota</taxon>
        <taxon>Diptera</taxon>
        <taxon>Brachycera</taxon>
        <taxon>Muscomorpha</taxon>
        <taxon>Ephydroidea</taxon>
        <taxon>Drosophilidae</taxon>
        <taxon>Drosophila</taxon>
    </lineage>
</organism>
<feature type="transmembrane region" description="Helical" evidence="1">
    <location>
        <begin position="6"/>
        <end position="28"/>
    </location>
</feature>
<sequence length="30" mass="3283">MATVWITGARFVLLSTLSAALLLLVLYAQF</sequence>
<proteinExistence type="predicted"/>
<keyword evidence="1" id="KW-0812">Transmembrane</keyword>
<reference evidence="2" key="1">
    <citation type="journal article" date="1987" name="EMBO J.">
        <authorList>
            <person name="Wilde C.D."/>
            <person name="Akam M."/>
        </authorList>
    </citation>
    <scope>NUCLEOTIDE SEQUENCE</scope>
</reference>
<protein>
    <submittedName>
        <fullName evidence="2">Pot. ORF in Ubx leader sequence</fullName>
    </submittedName>
</protein>
<evidence type="ECO:0000256" key="1">
    <source>
        <dbReference type="SAM" id="Phobius"/>
    </source>
</evidence>
<dbReference type="EMBL" id="X05177">
    <property type="protein sequence ID" value="CAA28810.1"/>
    <property type="molecule type" value="Genomic_DNA"/>
</dbReference>
<evidence type="ECO:0000313" key="2">
    <source>
        <dbReference type="EMBL" id="CAA28810.1"/>
    </source>
</evidence>